<dbReference type="EMBL" id="VSSQ01012097">
    <property type="protein sequence ID" value="MPM48438.1"/>
    <property type="molecule type" value="Genomic_DNA"/>
</dbReference>
<evidence type="ECO:0000313" key="2">
    <source>
        <dbReference type="EMBL" id="MPM48438.1"/>
    </source>
</evidence>
<comment type="caution">
    <text evidence="2">The sequence shown here is derived from an EMBL/GenBank/DDBJ whole genome shotgun (WGS) entry which is preliminary data.</text>
</comment>
<sequence length="483" mass="52501">MQKKTEMQQGWEFAAKVVGADVAAHVGLDYVSQVAEAIEQLEKNINNHPYRGQDVAHFKGYVLEEYAAGTFNINAVAAGSLDKAQVLHSNELGSVDIKLQADGYTQDYSAKAYRSPQESGLAQAKLAADTREPLYGGQERLVPTDHLEGAKQDVHKRALRNQEIRPDVATANRDTEKHLTDRISNKEGIESNPVTQKELEDMARYGHEQNFNAEEQGVTLANVIKNEHLLKQSLEAGYTAAAITVAMQLAPELYKAIDYLIKHGEININHVKQMGSKAITASAEGFLRGSVSCSLYIICKEGLLGEALRTVDPSLLGSVVAIVMETVKNSILVAAGKMTAKQMGEAFVDGVVISSGYLIGVKIGGAIGQALGFQLPVFGYLIGSLVGCAFATVYNIGKKKLISFCVDTGFTCFGLVEQNYELPDEVLKEIGIDTIKIDRTNVNTTEIKKTLPSDIVNRTSYETVNMTVLRRGVIGVNQIGYVL</sequence>
<accession>A0A645A6V2</accession>
<keyword evidence="1" id="KW-1133">Transmembrane helix</keyword>
<name>A0A645A6V2_9ZZZZ</name>
<organism evidence="2">
    <name type="scientific">bioreactor metagenome</name>
    <dbReference type="NCBI Taxonomy" id="1076179"/>
    <lineage>
        <taxon>unclassified sequences</taxon>
        <taxon>metagenomes</taxon>
        <taxon>ecological metagenomes</taxon>
    </lineage>
</organism>
<gene>
    <name evidence="2" type="ORF">SDC9_95163</name>
</gene>
<evidence type="ECO:0000256" key="1">
    <source>
        <dbReference type="SAM" id="Phobius"/>
    </source>
</evidence>
<feature type="transmembrane region" description="Helical" evidence="1">
    <location>
        <begin position="346"/>
        <end position="371"/>
    </location>
</feature>
<feature type="transmembrane region" description="Helical" evidence="1">
    <location>
        <begin position="377"/>
        <end position="396"/>
    </location>
</feature>
<keyword evidence="1" id="KW-0812">Transmembrane</keyword>
<keyword evidence="1" id="KW-0472">Membrane</keyword>
<dbReference type="AlphaFoldDB" id="A0A645A6V2"/>
<protein>
    <submittedName>
        <fullName evidence="2">Uncharacterized protein</fullName>
    </submittedName>
</protein>
<reference evidence="2" key="1">
    <citation type="submission" date="2019-08" db="EMBL/GenBank/DDBJ databases">
        <authorList>
            <person name="Kucharzyk K."/>
            <person name="Murdoch R.W."/>
            <person name="Higgins S."/>
            <person name="Loffler F."/>
        </authorList>
    </citation>
    <scope>NUCLEOTIDE SEQUENCE</scope>
</reference>
<proteinExistence type="predicted"/>